<evidence type="ECO:0000259" key="3">
    <source>
        <dbReference type="Pfam" id="PF03446"/>
    </source>
</evidence>
<keyword evidence="2" id="KW-0560">Oxidoreductase</keyword>
<sequence length="306" mass="31818">MTNTPSTPPTSAAPVTVIGLGPMGQAMSRALLEAGHPVTVWNRTPRRADALVEAGARRADSPREAVETTDLTLLSLTDYRAMHDILDGTTSVLAGRTLVNLSSDTPAATRDAAAWAASHGASFLTGGLMVPAPMLGTERAYAFYSGDEEAFAAHRATLARIAAPRFLGADPDRAQLMYQAHLDVFLTTLAGFAHATALAGSAGITAQEFLPEVMQLFRAIPEMIAPDGIEALGARIDAEEHPGEGSSVTMMGATADHVHAASTVVGIDTTLSGAVQGHYRRAIADGGGAEGWTRIISGIRAPRPTA</sequence>
<feature type="domain" description="NADPH-dependent reductive aminase-like C-terminal" evidence="4">
    <location>
        <begin position="170"/>
        <end position="300"/>
    </location>
</feature>
<feature type="domain" description="6-phosphogluconate dehydrogenase NADP-binding" evidence="3">
    <location>
        <begin position="15"/>
        <end position="163"/>
    </location>
</feature>
<evidence type="ECO:0000313" key="5">
    <source>
        <dbReference type="EMBL" id="EWS82344.1"/>
    </source>
</evidence>
<evidence type="ECO:0000259" key="4">
    <source>
        <dbReference type="Pfam" id="PF21761"/>
    </source>
</evidence>
<dbReference type="InterPro" id="IPR013328">
    <property type="entry name" value="6PGD_dom2"/>
</dbReference>
<dbReference type="PANTHER" id="PTHR43580:SF2">
    <property type="entry name" value="CYTOKINE-LIKE NUCLEAR FACTOR N-PAC"/>
    <property type="match status" value="1"/>
</dbReference>
<dbReference type="RefSeq" id="WP_038371139.1">
    <property type="nucleotide sequence ID" value="NZ_KK069989.1"/>
</dbReference>
<comment type="similarity">
    <text evidence="1">Belongs to the HIBADH-related family.</text>
</comment>
<dbReference type="SUPFAM" id="SSF51735">
    <property type="entry name" value="NAD(P)-binding Rossmann-fold domains"/>
    <property type="match status" value="1"/>
</dbReference>
<evidence type="ECO:0000256" key="2">
    <source>
        <dbReference type="ARBA" id="ARBA00023002"/>
    </source>
</evidence>
<dbReference type="HOGENOM" id="CLU_035117_2_1_11"/>
<dbReference type="STRING" id="396014.BF93_12115"/>
<dbReference type="InterPro" id="IPR015815">
    <property type="entry name" value="HIBADH-related"/>
</dbReference>
<reference evidence="5 6" key="1">
    <citation type="submission" date="2014-02" db="EMBL/GenBank/DDBJ databases">
        <title>Genome sequence of Brachybacterium phenoliresistens strain W13A50.</title>
        <authorList>
            <person name="Wang X."/>
        </authorList>
    </citation>
    <scope>NUCLEOTIDE SEQUENCE [LARGE SCALE GENOMIC DNA]</scope>
    <source>
        <strain evidence="5 6">W13A50</strain>
    </source>
</reference>
<dbReference type="InterPro" id="IPR036291">
    <property type="entry name" value="NAD(P)-bd_dom_sf"/>
</dbReference>
<dbReference type="EMBL" id="JDYK01000003">
    <property type="protein sequence ID" value="EWS82344.1"/>
    <property type="molecule type" value="Genomic_DNA"/>
</dbReference>
<accession>Z9JVW2</accession>
<organism evidence="5 6">
    <name type="scientific">Brachybacterium phenoliresistens</name>
    <dbReference type="NCBI Taxonomy" id="396014"/>
    <lineage>
        <taxon>Bacteria</taxon>
        <taxon>Bacillati</taxon>
        <taxon>Actinomycetota</taxon>
        <taxon>Actinomycetes</taxon>
        <taxon>Micrococcales</taxon>
        <taxon>Dermabacteraceae</taxon>
        <taxon>Brachybacterium</taxon>
    </lineage>
</organism>
<dbReference type="PIRSF" id="PIRSF000103">
    <property type="entry name" value="HIBADH"/>
    <property type="match status" value="1"/>
</dbReference>
<dbReference type="GO" id="GO:0016491">
    <property type="term" value="F:oxidoreductase activity"/>
    <property type="evidence" value="ECO:0007669"/>
    <property type="project" value="UniProtKB-KW"/>
</dbReference>
<dbReference type="InterPro" id="IPR006115">
    <property type="entry name" value="6PGDH_NADP-bd"/>
</dbReference>
<dbReference type="InterPro" id="IPR048666">
    <property type="entry name" value="RedAm-like_C"/>
</dbReference>
<dbReference type="Pfam" id="PF03446">
    <property type="entry name" value="NAD_binding_2"/>
    <property type="match status" value="1"/>
</dbReference>
<dbReference type="eggNOG" id="COG2084">
    <property type="taxonomic scope" value="Bacteria"/>
</dbReference>
<proteinExistence type="inferred from homology"/>
<comment type="caution">
    <text evidence="5">The sequence shown here is derived from an EMBL/GenBank/DDBJ whole genome shotgun (WGS) entry which is preliminary data.</text>
</comment>
<dbReference type="GO" id="GO:0050661">
    <property type="term" value="F:NADP binding"/>
    <property type="evidence" value="ECO:0007669"/>
    <property type="project" value="InterPro"/>
</dbReference>
<dbReference type="Proteomes" id="UP000023067">
    <property type="component" value="Unassembled WGS sequence"/>
</dbReference>
<dbReference type="OrthoDB" id="3185659at2"/>
<dbReference type="PATRIC" id="fig|396014.3.peg.930"/>
<evidence type="ECO:0000313" key="6">
    <source>
        <dbReference type="Proteomes" id="UP000023067"/>
    </source>
</evidence>
<protein>
    <submittedName>
        <fullName evidence="5">6-phosphogluconate dehydrogenase</fullName>
    </submittedName>
</protein>
<evidence type="ECO:0000256" key="1">
    <source>
        <dbReference type="ARBA" id="ARBA00009080"/>
    </source>
</evidence>
<gene>
    <name evidence="5" type="ORF">BF93_12115</name>
</gene>
<dbReference type="Pfam" id="PF21761">
    <property type="entry name" value="RedAm-like_C"/>
    <property type="match status" value="1"/>
</dbReference>
<dbReference type="InterPro" id="IPR051265">
    <property type="entry name" value="HIBADH-related_NP60_sf"/>
</dbReference>
<dbReference type="Gene3D" id="3.40.50.720">
    <property type="entry name" value="NAD(P)-binding Rossmann-like Domain"/>
    <property type="match status" value="1"/>
</dbReference>
<keyword evidence="6" id="KW-1185">Reference proteome</keyword>
<name>Z9JVW2_9MICO</name>
<dbReference type="PANTHER" id="PTHR43580">
    <property type="entry name" value="OXIDOREDUCTASE GLYR1-RELATED"/>
    <property type="match status" value="1"/>
</dbReference>
<dbReference type="AlphaFoldDB" id="Z9JVW2"/>
<dbReference type="Gene3D" id="1.10.1040.10">
    <property type="entry name" value="N-(1-d-carboxylethyl)-l-norvaline Dehydrogenase, domain 2"/>
    <property type="match status" value="1"/>
</dbReference>